<evidence type="ECO:0000256" key="3">
    <source>
        <dbReference type="ARBA" id="ARBA00022679"/>
    </source>
</evidence>
<dbReference type="PANTHER" id="PTHR11929:SF194">
    <property type="entry name" value="ALPHA-(1,3)-FUCOSYLTRANSFERASE 10"/>
    <property type="match status" value="1"/>
</dbReference>
<dbReference type="SUPFAM" id="SSF53756">
    <property type="entry name" value="UDP-Glycosyltransferase/glycogen phosphorylase"/>
    <property type="match status" value="1"/>
</dbReference>
<dbReference type="GO" id="GO:0046920">
    <property type="term" value="F:alpha-(1-&gt;3)-fucosyltransferase activity"/>
    <property type="evidence" value="ECO:0007669"/>
    <property type="project" value="TreeGrafter"/>
</dbReference>
<name>A0A6C0JRQ7_9ZZZZ</name>
<dbReference type="InterPro" id="IPR055270">
    <property type="entry name" value="Glyco_tran_10_C"/>
</dbReference>
<reference evidence="5" key="1">
    <citation type="journal article" date="2020" name="Nature">
        <title>Giant virus diversity and host interactions through global metagenomics.</title>
        <authorList>
            <person name="Schulz F."/>
            <person name="Roux S."/>
            <person name="Paez-Espino D."/>
            <person name="Jungbluth S."/>
            <person name="Walsh D.A."/>
            <person name="Denef V.J."/>
            <person name="McMahon K.D."/>
            <person name="Konstantinidis K.T."/>
            <person name="Eloe-Fadrosh E.A."/>
            <person name="Kyrpides N.C."/>
            <person name="Woyke T."/>
        </authorList>
    </citation>
    <scope>NUCLEOTIDE SEQUENCE</scope>
    <source>
        <strain evidence="5">GVMAG-S-1062768-28</strain>
    </source>
</reference>
<dbReference type="Pfam" id="PF00852">
    <property type="entry name" value="Glyco_transf_10"/>
    <property type="match status" value="1"/>
</dbReference>
<dbReference type="InterPro" id="IPR001503">
    <property type="entry name" value="Glyco_trans_10"/>
</dbReference>
<keyword evidence="3" id="KW-0808">Transferase</keyword>
<evidence type="ECO:0000256" key="2">
    <source>
        <dbReference type="ARBA" id="ARBA00022676"/>
    </source>
</evidence>
<proteinExistence type="inferred from homology"/>
<evidence type="ECO:0000313" key="5">
    <source>
        <dbReference type="EMBL" id="QHU08249.1"/>
    </source>
</evidence>
<sequence>MNHNDNFIEINTNGGWLKTIPIETPYDKQVRVWVDIKKEITTQDKNLYYNVFFACEPYVINRHDGILEWICSNWQQFDLVLAHDQRILQTCPNSHTFHWTSLLINENEDFQYIDKKFKISFICGGKTMCQGHLIRRWCWENQHLIKIPNVCLYSTQVRGNLPVFEGNIALSRDSKKEAFTDCMFHIAMENCIVPGYFSEKIVDCFAARSVPIYLGCPNISDFFDTRGIIIVSSVEEMFTRINTLTEEDFYSRQEYMEINRKIALEKYPINQAKGMGAMLFPLLDQRIPNRKEMLVKHVASCNSITDLLQKDILKTVLVFHNKKLYMDVAKMVKYTVYVSGDNLKKKNQEDYDFIRDCIDGLKNEQGMLIFDLAKEIHNLGTRKIDLVVGLTNSEHYDILQPYLAKPTVFVNITEENSLMTKIQ</sequence>
<feature type="domain" description="Fucosyltransferase C-terminal" evidence="4">
    <location>
        <begin position="169"/>
        <end position="248"/>
    </location>
</feature>
<organism evidence="5">
    <name type="scientific">viral metagenome</name>
    <dbReference type="NCBI Taxonomy" id="1070528"/>
    <lineage>
        <taxon>unclassified sequences</taxon>
        <taxon>metagenomes</taxon>
        <taxon>organismal metagenomes</taxon>
    </lineage>
</organism>
<evidence type="ECO:0000256" key="1">
    <source>
        <dbReference type="ARBA" id="ARBA00008919"/>
    </source>
</evidence>
<dbReference type="Gene3D" id="3.40.50.11660">
    <property type="entry name" value="Glycosyl transferase family 10, C-terminal domain"/>
    <property type="match status" value="1"/>
</dbReference>
<dbReference type="PANTHER" id="PTHR11929">
    <property type="entry name" value="ALPHA- 1,3 -FUCOSYLTRANSFERASE"/>
    <property type="match status" value="1"/>
</dbReference>
<accession>A0A6C0JRQ7</accession>
<keyword evidence="2" id="KW-0328">Glycosyltransferase</keyword>
<dbReference type="GO" id="GO:0016020">
    <property type="term" value="C:membrane"/>
    <property type="evidence" value="ECO:0007669"/>
    <property type="project" value="InterPro"/>
</dbReference>
<dbReference type="InterPro" id="IPR038577">
    <property type="entry name" value="GT10-like_C_sf"/>
</dbReference>
<comment type="similarity">
    <text evidence="1">Belongs to the glycosyltransferase 10 family.</text>
</comment>
<protein>
    <recommendedName>
        <fullName evidence="4">Fucosyltransferase C-terminal domain-containing protein</fullName>
    </recommendedName>
</protein>
<dbReference type="AlphaFoldDB" id="A0A6C0JRQ7"/>
<evidence type="ECO:0000259" key="4">
    <source>
        <dbReference type="Pfam" id="PF00852"/>
    </source>
</evidence>
<dbReference type="EMBL" id="MN740695">
    <property type="protein sequence ID" value="QHU08249.1"/>
    <property type="molecule type" value="Genomic_DNA"/>
</dbReference>